<sequence>MPFWFPFPPSYCNQSTKGGNKLFGFPFPSPGSRSPSRFVFTVPTRFLRLFFFSGLGEERGTESKSYAKADLSIG</sequence>
<comment type="caution">
    <text evidence="1">The sequence shown here is derived from an EMBL/GenBank/DDBJ whole genome shotgun (WGS) entry which is preliminary data.</text>
</comment>
<name>A0A426ZQG4_ENSVE</name>
<organism evidence="1 2">
    <name type="scientific">Ensete ventricosum</name>
    <name type="common">Abyssinian banana</name>
    <name type="synonym">Musa ensete</name>
    <dbReference type="NCBI Taxonomy" id="4639"/>
    <lineage>
        <taxon>Eukaryota</taxon>
        <taxon>Viridiplantae</taxon>
        <taxon>Streptophyta</taxon>
        <taxon>Embryophyta</taxon>
        <taxon>Tracheophyta</taxon>
        <taxon>Spermatophyta</taxon>
        <taxon>Magnoliopsida</taxon>
        <taxon>Liliopsida</taxon>
        <taxon>Zingiberales</taxon>
        <taxon>Musaceae</taxon>
        <taxon>Ensete</taxon>
    </lineage>
</organism>
<gene>
    <name evidence="1" type="ORF">B296_00028980</name>
</gene>
<evidence type="ECO:0000313" key="1">
    <source>
        <dbReference type="EMBL" id="RRT66190.1"/>
    </source>
</evidence>
<reference evidence="1 2" key="1">
    <citation type="journal article" date="2014" name="Agronomy (Basel)">
        <title>A Draft Genome Sequence for Ensete ventricosum, the Drought-Tolerant Tree Against Hunger.</title>
        <authorList>
            <person name="Harrison J."/>
            <person name="Moore K.A."/>
            <person name="Paszkiewicz K."/>
            <person name="Jones T."/>
            <person name="Grant M."/>
            <person name="Ambacheew D."/>
            <person name="Muzemil S."/>
            <person name="Studholme D.J."/>
        </authorList>
    </citation>
    <scope>NUCLEOTIDE SEQUENCE [LARGE SCALE GENOMIC DNA]</scope>
</reference>
<evidence type="ECO:0000313" key="2">
    <source>
        <dbReference type="Proteomes" id="UP000287651"/>
    </source>
</evidence>
<dbReference type="AlphaFoldDB" id="A0A426ZQG4"/>
<dbReference type="Proteomes" id="UP000287651">
    <property type="component" value="Unassembled WGS sequence"/>
</dbReference>
<protein>
    <submittedName>
        <fullName evidence="1">Uncharacterized protein</fullName>
    </submittedName>
</protein>
<accession>A0A426ZQG4</accession>
<proteinExistence type="predicted"/>
<dbReference type="EMBL" id="AMZH03005529">
    <property type="protein sequence ID" value="RRT66190.1"/>
    <property type="molecule type" value="Genomic_DNA"/>
</dbReference>